<dbReference type="Proteomes" id="UP000799753">
    <property type="component" value="Unassembled WGS sequence"/>
</dbReference>
<name>A0A6A6S4Z8_9PLEO</name>
<accession>A0A6A6S4Z8</accession>
<dbReference type="AlphaFoldDB" id="A0A6A6S4Z8"/>
<evidence type="ECO:0000313" key="2">
    <source>
        <dbReference type="EMBL" id="KAF2642191.1"/>
    </source>
</evidence>
<feature type="transmembrane region" description="Helical" evidence="1">
    <location>
        <begin position="12"/>
        <end position="30"/>
    </location>
</feature>
<protein>
    <recommendedName>
        <fullName evidence="4">Transmembrane protein</fullName>
    </recommendedName>
</protein>
<proteinExistence type="predicted"/>
<evidence type="ECO:0000313" key="3">
    <source>
        <dbReference type="Proteomes" id="UP000799753"/>
    </source>
</evidence>
<evidence type="ECO:0000256" key="1">
    <source>
        <dbReference type="SAM" id="Phobius"/>
    </source>
</evidence>
<keyword evidence="1" id="KW-0812">Transmembrane</keyword>
<gene>
    <name evidence="2" type="ORF">P280DRAFT_296268</name>
</gene>
<feature type="transmembrane region" description="Helical" evidence="1">
    <location>
        <begin position="74"/>
        <end position="96"/>
    </location>
</feature>
<feature type="transmembrane region" description="Helical" evidence="1">
    <location>
        <begin position="42"/>
        <end position="62"/>
    </location>
</feature>
<evidence type="ECO:0008006" key="4">
    <source>
        <dbReference type="Google" id="ProtNLM"/>
    </source>
</evidence>
<keyword evidence="1" id="KW-0472">Membrane</keyword>
<organism evidence="2 3">
    <name type="scientific">Massarina eburnea CBS 473.64</name>
    <dbReference type="NCBI Taxonomy" id="1395130"/>
    <lineage>
        <taxon>Eukaryota</taxon>
        <taxon>Fungi</taxon>
        <taxon>Dikarya</taxon>
        <taxon>Ascomycota</taxon>
        <taxon>Pezizomycotina</taxon>
        <taxon>Dothideomycetes</taxon>
        <taxon>Pleosporomycetidae</taxon>
        <taxon>Pleosporales</taxon>
        <taxon>Massarineae</taxon>
        <taxon>Massarinaceae</taxon>
        <taxon>Massarina</taxon>
    </lineage>
</organism>
<keyword evidence="1" id="KW-1133">Transmembrane helix</keyword>
<dbReference type="EMBL" id="MU006782">
    <property type="protein sequence ID" value="KAF2642191.1"/>
    <property type="molecule type" value="Genomic_DNA"/>
</dbReference>
<reference evidence="2" key="1">
    <citation type="journal article" date="2020" name="Stud. Mycol.">
        <title>101 Dothideomycetes genomes: a test case for predicting lifestyles and emergence of pathogens.</title>
        <authorList>
            <person name="Haridas S."/>
            <person name="Albert R."/>
            <person name="Binder M."/>
            <person name="Bloem J."/>
            <person name="Labutti K."/>
            <person name="Salamov A."/>
            <person name="Andreopoulos B."/>
            <person name="Baker S."/>
            <person name="Barry K."/>
            <person name="Bills G."/>
            <person name="Bluhm B."/>
            <person name="Cannon C."/>
            <person name="Castanera R."/>
            <person name="Culley D."/>
            <person name="Daum C."/>
            <person name="Ezra D."/>
            <person name="Gonzalez J."/>
            <person name="Henrissat B."/>
            <person name="Kuo A."/>
            <person name="Liang C."/>
            <person name="Lipzen A."/>
            <person name="Lutzoni F."/>
            <person name="Magnuson J."/>
            <person name="Mondo S."/>
            <person name="Nolan M."/>
            <person name="Ohm R."/>
            <person name="Pangilinan J."/>
            <person name="Park H.-J."/>
            <person name="Ramirez L."/>
            <person name="Alfaro M."/>
            <person name="Sun H."/>
            <person name="Tritt A."/>
            <person name="Yoshinaga Y."/>
            <person name="Zwiers L.-H."/>
            <person name="Turgeon B."/>
            <person name="Goodwin S."/>
            <person name="Spatafora J."/>
            <person name="Crous P."/>
            <person name="Grigoriev I."/>
        </authorList>
    </citation>
    <scope>NUCLEOTIDE SEQUENCE</scope>
    <source>
        <strain evidence="2">CBS 473.64</strain>
    </source>
</reference>
<sequence length="121" mass="13883">MVVLFFSLENRHVSLFPFVLFCALLCLFVFREKFVDLLGARWMDGCTFTSWMVGSLEGILFLEGIYDGGERGEAGLGLFCFAWCISVHFVVMVYVYTYPSTYVDSCVRTCGKTWRKGRKHS</sequence>
<keyword evidence="3" id="KW-1185">Reference proteome</keyword>